<dbReference type="HOGENOM" id="CLU_047373_0_1_1"/>
<dbReference type="OMA" id="YLPWIHI"/>
<dbReference type="InterPro" id="IPR010099">
    <property type="entry name" value="SDR39U1"/>
</dbReference>
<reference evidence="4" key="1">
    <citation type="submission" date="2011-08" db="EMBL/GenBank/DDBJ databases">
        <title>The draft genome of Latimeria chalumnae.</title>
        <authorList>
            <person name="Di Palma F."/>
            <person name="Alfoldi J."/>
            <person name="Johnson J."/>
            <person name="Berlin A."/>
            <person name="Gnerre S."/>
            <person name="Jaffe D."/>
            <person name="MacCallum I."/>
            <person name="Young S."/>
            <person name="Walker B.J."/>
            <person name="Lander E."/>
            <person name="Lindblad-Toh K."/>
        </authorList>
    </citation>
    <scope>NUCLEOTIDE SEQUENCE [LARGE SCALE GENOMIC DNA]</scope>
    <source>
        <strain evidence="4">Wild caught</strain>
    </source>
</reference>
<dbReference type="InParanoid" id="H3A091"/>
<dbReference type="FunCoup" id="H3A091">
    <property type="interactions" value="671"/>
</dbReference>
<dbReference type="eggNOG" id="KOG3019">
    <property type="taxonomic scope" value="Eukaryota"/>
</dbReference>
<dbReference type="AlphaFoldDB" id="H3A091"/>
<sequence>LLLGGGTGFVGRALSRLLQNKGHEVSHISRQPGAGRITWSRSEGSGVAVLITLLSLSGISLACFLSRWNEDFKKEVACSRIGTTTALAQAILGAEKPPRVWVLITGVGYYQPSRTAEYTEDSPGGDFDYLSRLVKQWEAAAKLPEERGAHTRQVVIRSGVVLGKDGGAIQQMIWPFWLGAGGPIGSGQQFFPWIHVDDLAGMIVHVLETEGVNGVLNGVAPSADTNAAFTQAFATALWRPAFLPLPGFVVNAVFGPERGTMLLEGQRVIPKRTLESGFVYSYPDLSSALKNIVG</sequence>
<evidence type="ECO:0000259" key="2">
    <source>
        <dbReference type="Pfam" id="PF08338"/>
    </source>
</evidence>
<evidence type="ECO:0000259" key="1">
    <source>
        <dbReference type="Pfam" id="PF01370"/>
    </source>
</evidence>
<keyword evidence="4" id="KW-1185">Reference proteome</keyword>
<feature type="domain" description="DUF1731" evidence="2">
    <location>
        <begin position="245"/>
        <end position="292"/>
    </location>
</feature>
<dbReference type="EMBL" id="AFYH01160898">
    <property type="status" value="NOT_ANNOTATED_CDS"/>
    <property type="molecule type" value="Genomic_DNA"/>
</dbReference>
<reference evidence="3" key="3">
    <citation type="submission" date="2025-09" db="UniProtKB">
        <authorList>
            <consortium name="Ensembl"/>
        </authorList>
    </citation>
    <scope>IDENTIFICATION</scope>
</reference>
<organism evidence="3 4">
    <name type="scientific">Latimeria chalumnae</name>
    <name type="common">Coelacanth</name>
    <dbReference type="NCBI Taxonomy" id="7897"/>
    <lineage>
        <taxon>Eukaryota</taxon>
        <taxon>Metazoa</taxon>
        <taxon>Chordata</taxon>
        <taxon>Craniata</taxon>
        <taxon>Vertebrata</taxon>
        <taxon>Euteleostomi</taxon>
        <taxon>Coelacanthiformes</taxon>
        <taxon>Coelacanthidae</taxon>
        <taxon>Latimeria</taxon>
    </lineage>
</organism>
<dbReference type="Bgee" id="ENSLACG00000002741">
    <property type="expression patterns" value="Expressed in muscle tissue and 6 other cell types or tissues"/>
</dbReference>
<dbReference type="PANTHER" id="PTHR11092">
    <property type="entry name" value="SUGAR NUCLEOTIDE EPIMERASE RELATED"/>
    <property type="match status" value="1"/>
</dbReference>
<dbReference type="InterPro" id="IPR001509">
    <property type="entry name" value="Epimerase_deHydtase"/>
</dbReference>
<dbReference type="Gene3D" id="3.40.50.720">
    <property type="entry name" value="NAD(P)-binding Rossmann-like Domain"/>
    <property type="match status" value="1"/>
</dbReference>
<dbReference type="Pfam" id="PF01370">
    <property type="entry name" value="Epimerase"/>
    <property type="match status" value="1"/>
</dbReference>
<name>H3A091_LATCH</name>
<dbReference type="InterPro" id="IPR013549">
    <property type="entry name" value="DUF1731"/>
</dbReference>
<evidence type="ECO:0000313" key="4">
    <source>
        <dbReference type="Proteomes" id="UP000008672"/>
    </source>
</evidence>
<reference evidence="3" key="2">
    <citation type="submission" date="2025-08" db="UniProtKB">
        <authorList>
            <consortium name="Ensembl"/>
        </authorList>
    </citation>
    <scope>IDENTIFICATION</scope>
</reference>
<gene>
    <name evidence="3" type="primary">SDR39U1</name>
</gene>
<dbReference type="InterPro" id="IPR036291">
    <property type="entry name" value="NAD(P)-bd_dom_sf"/>
</dbReference>
<accession>H3A091</accession>
<feature type="domain" description="NAD-dependent epimerase/dehydratase" evidence="1">
    <location>
        <begin position="2"/>
        <end position="210"/>
    </location>
</feature>
<dbReference type="EMBL" id="AFYH01160897">
    <property type="status" value="NOT_ANNOTATED_CDS"/>
    <property type="molecule type" value="Genomic_DNA"/>
</dbReference>
<protein>
    <submittedName>
        <fullName evidence="3">Short chain dehydrogenase/reductase family 39U member 1</fullName>
    </submittedName>
</protein>
<dbReference type="SUPFAM" id="SSF51735">
    <property type="entry name" value="NAD(P)-binding Rossmann-fold domains"/>
    <property type="match status" value="1"/>
</dbReference>
<proteinExistence type="predicted"/>
<dbReference type="GeneTree" id="ENSGT00390000000337"/>
<evidence type="ECO:0000313" key="3">
    <source>
        <dbReference type="Ensembl" id="ENSLACP00000003062.1"/>
    </source>
</evidence>
<dbReference type="STRING" id="7897.ENSLACP00000003062"/>
<dbReference type="Ensembl" id="ENSLACT00000003090.1">
    <property type="protein sequence ID" value="ENSLACP00000003062.1"/>
    <property type="gene ID" value="ENSLACG00000002741.1"/>
</dbReference>
<dbReference type="EMBL" id="AFYH01160896">
    <property type="status" value="NOT_ANNOTATED_CDS"/>
    <property type="molecule type" value="Genomic_DNA"/>
</dbReference>
<dbReference type="PANTHER" id="PTHR11092:SF0">
    <property type="entry name" value="EPIMERASE FAMILY PROTEIN SDR39U1"/>
    <property type="match status" value="1"/>
</dbReference>
<dbReference type="NCBIfam" id="TIGR01777">
    <property type="entry name" value="yfcH"/>
    <property type="match status" value="1"/>
</dbReference>
<dbReference type="Proteomes" id="UP000008672">
    <property type="component" value="Unassembled WGS sequence"/>
</dbReference>
<dbReference type="Pfam" id="PF08338">
    <property type="entry name" value="DUF1731"/>
    <property type="match status" value="1"/>
</dbReference>